<dbReference type="EMBL" id="CADIJZ010000023">
    <property type="protein sequence ID" value="CAB3726210.1"/>
    <property type="molecule type" value="Genomic_DNA"/>
</dbReference>
<dbReference type="OrthoDB" id="9130721at2"/>
<dbReference type="EMBL" id="PNXY01000052">
    <property type="protein sequence ID" value="PMS20663.1"/>
    <property type="molecule type" value="Genomic_DNA"/>
</dbReference>
<dbReference type="Proteomes" id="UP000235659">
    <property type="component" value="Unassembled WGS sequence"/>
</dbReference>
<gene>
    <name evidence="2" type="ORF">C0Z16_34335</name>
    <name evidence="1" type="ORF">LMG27174_05390</name>
</gene>
<evidence type="ECO:0000313" key="4">
    <source>
        <dbReference type="Proteomes" id="UP000494205"/>
    </source>
</evidence>
<evidence type="ECO:0000313" key="3">
    <source>
        <dbReference type="Proteomes" id="UP000235659"/>
    </source>
</evidence>
<evidence type="ECO:0000313" key="1">
    <source>
        <dbReference type="EMBL" id="CAB3726210.1"/>
    </source>
</evidence>
<reference evidence="1 4" key="2">
    <citation type="submission" date="2020-04" db="EMBL/GenBank/DDBJ databases">
        <authorList>
            <person name="De Canck E."/>
        </authorList>
    </citation>
    <scope>NUCLEOTIDE SEQUENCE [LARGE SCALE GENOMIC DNA]</scope>
    <source>
        <strain evidence="1 4">LMG 27174</strain>
    </source>
</reference>
<dbReference type="Proteomes" id="UP000494205">
    <property type="component" value="Unassembled WGS sequence"/>
</dbReference>
<evidence type="ECO:0000313" key="2">
    <source>
        <dbReference type="EMBL" id="PMS20663.1"/>
    </source>
</evidence>
<dbReference type="AlphaFoldDB" id="A0A2N7VU42"/>
<organism evidence="1 4">
    <name type="scientific">Paraburkholderia rhynchosiae</name>
    <dbReference type="NCBI Taxonomy" id="487049"/>
    <lineage>
        <taxon>Bacteria</taxon>
        <taxon>Pseudomonadati</taxon>
        <taxon>Pseudomonadota</taxon>
        <taxon>Betaproteobacteria</taxon>
        <taxon>Burkholderiales</taxon>
        <taxon>Burkholderiaceae</taxon>
        <taxon>Paraburkholderia</taxon>
    </lineage>
</organism>
<accession>A0A2N7VU42</accession>
<sequence length="257" mass="25979">MQQFDITVPTVGSFVVHAPGRYIKYMSGSNGGGDASLVLTPGAQGGNKIRLAPGFAYRVADDQPMPDSWTLQNAAGGAPIIGQVVIGNGKIDDSTVQGVVQMVDGGKVRALNNSAYSGYAGGPAGAGVYAQAQLWNPVGSNTRLVLESITSLGAQTTSAMLFTDSTAALATLAQAGQPKLLGGAAGVGQVRTGTVGATPPANPTVYVIGAVGGGLVQSSVKPNEPIVIPPGHGLLITGNVANNSTSQCFEWYEEPNV</sequence>
<name>A0A2N7VU42_9BURK</name>
<keyword evidence="3" id="KW-1185">Reference proteome</keyword>
<dbReference type="RefSeq" id="WP_102636439.1">
    <property type="nucleotide sequence ID" value="NZ_CADIJZ010000023.1"/>
</dbReference>
<proteinExistence type="predicted"/>
<reference evidence="2 3" key="1">
    <citation type="submission" date="2018-01" db="EMBL/GenBank/DDBJ databases">
        <title>Whole genome analyses suggest that Burkholderia sensu lato contains two further novel genera in the rhizoxinica-symbiotica group Mycetohabitans gen. nov., and Trinickia gen. nov.: implications for the evolution of diazotrophy and nodulation in the Burkholderiaceae.</title>
        <authorList>
            <person name="Estrada-de los Santos P."/>
            <person name="Palmer M."/>
            <person name="Chavez-Ramirez B."/>
            <person name="Beukes C."/>
            <person name="Steenkamp E.T."/>
            <person name="Hirsch A.M."/>
            <person name="Manyaka P."/>
            <person name="Maluk M."/>
            <person name="Lafos M."/>
            <person name="Crook M."/>
            <person name="Gross E."/>
            <person name="Simon M.F."/>
            <person name="Bueno dos Reis Junior F."/>
            <person name="Poole P.S."/>
            <person name="Venter S.N."/>
            <person name="James E.K."/>
        </authorList>
    </citation>
    <scope>NUCLEOTIDE SEQUENCE [LARGE SCALE GENOMIC DNA]</scope>
    <source>
        <strain evidence="2 3">WSM 3937</strain>
    </source>
</reference>
<protein>
    <submittedName>
        <fullName evidence="1">Uncharacterized protein</fullName>
    </submittedName>
</protein>